<evidence type="ECO:0000313" key="2">
    <source>
        <dbReference type="EMBL" id="MEQ2255335.1"/>
    </source>
</evidence>
<dbReference type="Proteomes" id="UP001482620">
    <property type="component" value="Unassembled WGS sequence"/>
</dbReference>
<evidence type="ECO:0000256" key="1">
    <source>
        <dbReference type="SAM" id="MobiDB-lite"/>
    </source>
</evidence>
<evidence type="ECO:0000313" key="3">
    <source>
        <dbReference type="Proteomes" id="UP001482620"/>
    </source>
</evidence>
<organism evidence="2 3">
    <name type="scientific">Ilyodon furcidens</name>
    <name type="common">goldbreast splitfin</name>
    <dbReference type="NCBI Taxonomy" id="33524"/>
    <lineage>
        <taxon>Eukaryota</taxon>
        <taxon>Metazoa</taxon>
        <taxon>Chordata</taxon>
        <taxon>Craniata</taxon>
        <taxon>Vertebrata</taxon>
        <taxon>Euteleostomi</taxon>
        <taxon>Actinopterygii</taxon>
        <taxon>Neopterygii</taxon>
        <taxon>Teleostei</taxon>
        <taxon>Neoteleostei</taxon>
        <taxon>Acanthomorphata</taxon>
        <taxon>Ovalentaria</taxon>
        <taxon>Atherinomorphae</taxon>
        <taxon>Cyprinodontiformes</taxon>
        <taxon>Goodeidae</taxon>
        <taxon>Ilyodon</taxon>
    </lineage>
</organism>
<feature type="non-terminal residue" evidence="2">
    <location>
        <position position="1"/>
    </location>
</feature>
<keyword evidence="3" id="KW-1185">Reference proteome</keyword>
<name>A0ABV0VEU6_9TELE</name>
<comment type="caution">
    <text evidence="2">The sequence shown here is derived from an EMBL/GenBank/DDBJ whole genome shotgun (WGS) entry which is preliminary data.</text>
</comment>
<dbReference type="EMBL" id="JAHRIQ010105295">
    <property type="protein sequence ID" value="MEQ2255335.1"/>
    <property type="molecule type" value="Genomic_DNA"/>
</dbReference>
<gene>
    <name evidence="2" type="ORF">ILYODFUR_012876</name>
</gene>
<feature type="region of interest" description="Disordered" evidence="1">
    <location>
        <begin position="52"/>
        <end position="85"/>
    </location>
</feature>
<reference evidence="2 3" key="1">
    <citation type="submission" date="2021-06" db="EMBL/GenBank/DDBJ databases">
        <authorList>
            <person name="Palmer J.M."/>
        </authorList>
    </citation>
    <scope>NUCLEOTIDE SEQUENCE [LARGE SCALE GENOMIC DNA]</scope>
    <source>
        <strain evidence="3">if_2019</strain>
        <tissue evidence="2">Muscle</tissue>
    </source>
</reference>
<accession>A0ABV0VEU6</accession>
<proteinExistence type="predicted"/>
<protein>
    <submittedName>
        <fullName evidence="2">Uncharacterized protein</fullName>
    </submittedName>
</protein>
<sequence>TDPRGSRCFLGNSCKVSAAKRPQIVQVRPTVAGTRRAPHPGRRQWVTGELVQSTGERQGAPWTGRQSITGQHRDTQDKQPCTHSFTPKGNLKRPVYLTVMFFGLWEEAGVPVVLLPFAEIHRSWSEATNQSQKECLSSVNHACVCAAHIPSLHSEYHCSRLPPSRSQQGKELWREDCSTAESKVEGPVRVVGTYLPWSLGDRQGTRQSITD</sequence>